<sequence>MGFFSFLGKVGKSINDSMQSAMEDKIIELWQRLRNFDEERIASYLNSKERITNLDCTAILAVYYRYQRYGVDSLLSKVNHNSEDVIQQTLKFCGHNMIQLSRKSPMREIQQTADKFIADYRKNTY</sequence>
<keyword evidence="2" id="KW-1185">Reference proteome</keyword>
<dbReference type="Proteomes" id="UP000244920">
    <property type="component" value="Chromosome"/>
</dbReference>
<evidence type="ECO:0000313" key="2">
    <source>
        <dbReference type="Proteomes" id="UP000244920"/>
    </source>
</evidence>
<dbReference type="KEGG" id="apor:DDU33_09305"/>
<accession>A0A2U8FMR3</accession>
<dbReference type="RefSeq" id="WP_108924845.1">
    <property type="nucleotide sequence ID" value="NZ_CP029206.1"/>
</dbReference>
<gene>
    <name evidence="1" type="ORF">DDU33_09305</name>
</gene>
<dbReference type="AlphaFoldDB" id="A0A2U8FMR3"/>
<dbReference type="EMBL" id="CP029206">
    <property type="protein sequence ID" value="AWI51664.1"/>
    <property type="molecule type" value="Genomic_DNA"/>
</dbReference>
<evidence type="ECO:0000313" key="1">
    <source>
        <dbReference type="EMBL" id="AWI51664.1"/>
    </source>
</evidence>
<name>A0A2U8FMR3_9PAST</name>
<organism evidence="1 2">
    <name type="scientific">Actinobacillus porcitonsillarum</name>
    <dbReference type="NCBI Taxonomy" id="189834"/>
    <lineage>
        <taxon>Bacteria</taxon>
        <taxon>Pseudomonadati</taxon>
        <taxon>Pseudomonadota</taxon>
        <taxon>Gammaproteobacteria</taxon>
        <taxon>Pasteurellales</taxon>
        <taxon>Pasteurellaceae</taxon>
        <taxon>Actinobacillus</taxon>
    </lineage>
</organism>
<protein>
    <submittedName>
        <fullName evidence="1">Uncharacterized protein</fullName>
    </submittedName>
</protein>
<proteinExistence type="predicted"/>
<reference evidence="2" key="1">
    <citation type="submission" date="2018-05" db="EMBL/GenBank/DDBJ databases">
        <title>Complete genome sequence of Actinobacillus porcitonsillarum reference strain 9953L55 (CCUG 46996).</title>
        <authorList>
            <person name="Dona V."/>
            <person name="Perreten V."/>
        </authorList>
    </citation>
    <scope>NUCLEOTIDE SEQUENCE [LARGE SCALE GENOMIC DNA]</scope>
    <source>
        <strain evidence="2">9953L55</strain>
    </source>
</reference>